<comment type="caution">
    <text evidence="2">The sequence shown here is derived from an EMBL/GenBank/DDBJ whole genome shotgun (WGS) entry which is preliminary data.</text>
</comment>
<feature type="domain" description="N-acetyltransferase" evidence="1">
    <location>
        <begin position="4"/>
        <end position="204"/>
    </location>
</feature>
<protein>
    <submittedName>
        <fullName evidence="2">GNAT family N-acetyltransferase</fullName>
    </submittedName>
</protein>
<proteinExistence type="predicted"/>
<dbReference type="InterPro" id="IPR016181">
    <property type="entry name" value="Acyl_CoA_acyltransferase"/>
</dbReference>
<keyword evidence="3" id="KW-1185">Reference proteome</keyword>
<dbReference type="CDD" id="cd04301">
    <property type="entry name" value="NAT_SF"/>
    <property type="match status" value="1"/>
</dbReference>
<dbReference type="Gene3D" id="3.40.630.30">
    <property type="match status" value="1"/>
</dbReference>
<dbReference type="AlphaFoldDB" id="A0A7W1WRR5"/>
<dbReference type="GO" id="GO:0016747">
    <property type="term" value="F:acyltransferase activity, transferring groups other than amino-acyl groups"/>
    <property type="evidence" value="ECO:0007669"/>
    <property type="project" value="InterPro"/>
</dbReference>
<dbReference type="InterPro" id="IPR000182">
    <property type="entry name" value="GNAT_dom"/>
</dbReference>
<dbReference type="Pfam" id="PF00583">
    <property type="entry name" value="Acetyltransf_1"/>
    <property type="match status" value="1"/>
</dbReference>
<reference evidence="2 3" key="1">
    <citation type="submission" date="2020-07" db="EMBL/GenBank/DDBJ databases">
        <authorList>
            <person name="Feng H."/>
        </authorList>
    </citation>
    <scope>NUCLEOTIDE SEQUENCE [LARGE SCALE GENOMIC DNA]</scope>
    <source>
        <strain evidence="3">s-10</strain>
    </source>
</reference>
<dbReference type="EMBL" id="JACEIQ010000010">
    <property type="protein sequence ID" value="MBA4494858.1"/>
    <property type="molecule type" value="Genomic_DNA"/>
</dbReference>
<accession>A0A7W1WRR5</accession>
<name>A0A7W1WRR5_9BACL</name>
<sequence>MMSVRVRTYTLDDFDGLLQVQREAFPPPFPEELLWNREQIAAHVETFPAGAMVAEVDGIITGSATSLIVQYTGEPHTWAEAADDGYIRNSHQPDGDSLYGIDLCVRPAFRGRGVAQALYAARKELVKSLGLKRLIAGCRIPGFHQYAGQMDAAEYVQKVAHGQIKDPVLTFMVKQGLKPQQVLDDYLEDEESLNKAVLVEWLNPGLKGR</sequence>
<organism evidence="2 3">
    <name type="scientific">Paenactinomyces guangxiensis</name>
    <dbReference type="NCBI Taxonomy" id="1490290"/>
    <lineage>
        <taxon>Bacteria</taxon>
        <taxon>Bacillati</taxon>
        <taxon>Bacillota</taxon>
        <taxon>Bacilli</taxon>
        <taxon>Bacillales</taxon>
        <taxon>Thermoactinomycetaceae</taxon>
        <taxon>Paenactinomyces</taxon>
    </lineage>
</organism>
<dbReference type="Proteomes" id="UP000535491">
    <property type="component" value="Unassembled WGS sequence"/>
</dbReference>
<dbReference type="PROSITE" id="PS51186">
    <property type="entry name" value="GNAT"/>
    <property type="match status" value="1"/>
</dbReference>
<dbReference type="SUPFAM" id="SSF55729">
    <property type="entry name" value="Acyl-CoA N-acyltransferases (Nat)"/>
    <property type="match status" value="1"/>
</dbReference>
<evidence type="ECO:0000313" key="2">
    <source>
        <dbReference type="EMBL" id="MBA4494858.1"/>
    </source>
</evidence>
<keyword evidence="2" id="KW-0808">Transferase</keyword>
<gene>
    <name evidence="2" type="ORF">H1191_11120</name>
</gene>
<evidence type="ECO:0000259" key="1">
    <source>
        <dbReference type="PROSITE" id="PS51186"/>
    </source>
</evidence>
<evidence type="ECO:0000313" key="3">
    <source>
        <dbReference type="Proteomes" id="UP000535491"/>
    </source>
</evidence>